<keyword evidence="1" id="KW-1133">Transmembrane helix</keyword>
<reference evidence="2 3" key="1">
    <citation type="submission" date="2015-02" db="EMBL/GenBank/DDBJ databases">
        <authorList>
            <person name="Ju K.-S."/>
            <person name="Doroghazi J.R."/>
            <person name="Metcalf W."/>
        </authorList>
    </citation>
    <scope>NUCLEOTIDE SEQUENCE [LARGE SCALE GENOMIC DNA]</scope>
    <source>
        <strain evidence="2 3">NRRL B-16140</strain>
    </source>
</reference>
<dbReference type="OrthoDB" id="3690722at2"/>
<sequence>MSAIAAYLRDSYCDWLPLAQSLADAGHQVLLFELGDPRMSKDEHKYDLDVRAAAQELTRRGATSILAGGEVPTAAGAVPAAPRIQGLAGLVLVTPVRNLGGYERSSIRDVKPVLESLTVPVLIAASDTPSVNGDPSSADVARDLASAAADPRLDLVSGSSLGVFLVKADVGLRDRIVSFAGEVQAKPWYERYMWLMTGGVLVLGLLGSLLVFRRRHNREVPDDRG</sequence>
<dbReference type="PATRIC" id="fig|68170.10.peg.6483"/>
<comment type="caution">
    <text evidence="2">The sequence shown here is derived from an EMBL/GenBank/DDBJ whole genome shotgun (WGS) entry which is preliminary data.</text>
</comment>
<dbReference type="RefSeq" id="WP_045314279.1">
    <property type="nucleotide sequence ID" value="NZ_JYJG01000211.1"/>
</dbReference>
<dbReference type="SUPFAM" id="SSF53474">
    <property type="entry name" value="alpha/beta-Hydrolases"/>
    <property type="match status" value="1"/>
</dbReference>
<protein>
    <submittedName>
        <fullName evidence="2">Uncharacterized protein</fullName>
    </submittedName>
</protein>
<evidence type="ECO:0000256" key="1">
    <source>
        <dbReference type="SAM" id="Phobius"/>
    </source>
</evidence>
<evidence type="ECO:0000313" key="2">
    <source>
        <dbReference type="EMBL" id="KJK45463.1"/>
    </source>
</evidence>
<dbReference type="AlphaFoldDB" id="A0A0F0GVM9"/>
<dbReference type="EMBL" id="JYJG01000211">
    <property type="protein sequence ID" value="KJK45463.1"/>
    <property type="molecule type" value="Genomic_DNA"/>
</dbReference>
<name>A0A0F0GVM9_LENAE</name>
<proteinExistence type="predicted"/>
<keyword evidence="1" id="KW-0812">Transmembrane</keyword>
<accession>A0A0F0GVM9</accession>
<evidence type="ECO:0000313" key="3">
    <source>
        <dbReference type="Proteomes" id="UP000033393"/>
    </source>
</evidence>
<keyword evidence="1" id="KW-0472">Membrane</keyword>
<dbReference type="InterPro" id="IPR029058">
    <property type="entry name" value="AB_hydrolase_fold"/>
</dbReference>
<organism evidence="2 3">
    <name type="scientific">Lentzea aerocolonigenes</name>
    <name type="common">Lechevalieria aerocolonigenes</name>
    <name type="synonym">Saccharothrix aerocolonigenes</name>
    <dbReference type="NCBI Taxonomy" id="68170"/>
    <lineage>
        <taxon>Bacteria</taxon>
        <taxon>Bacillati</taxon>
        <taxon>Actinomycetota</taxon>
        <taxon>Actinomycetes</taxon>
        <taxon>Pseudonocardiales</taxon>
        <taxon>Pseudonocardiaceae</taxon>
        <taxon>Lentzea</taxon>
    </lineage>
</organism>
<feature type="transmembrane region" description="Helical" evidence="1">
    <location>
        <begin position="192"/>
        <end position="212"/>
    </location>
</feature>
<keyword evidence="3" id="KW-1185">Reference proteome</keyword>
<dbReference type="Proteomes" id="UP000033393">
    <property type="component" value="Unassembled WGS sequence"/>
</dbReference>
<gene>
    <name evidence="2" type="ORF">UK23_26085</name>
</gene>